<feature type="compositionally biased region" description="Low complexity" evidence="1">
    <location>
        <begin position="164"/>
        <end position="175"/>
    </location>
</feature>
<feature type="region of interest" description="Disordered" evidence="1">
    <location>
        <begin position="85"/>
        <end position="126"/>
    </location>
</feature>
<feature type="signal peptide" evidence="2">
    <location>
        <begin position="1"/>
        <end position="18"/>
    </location>
</feature>
<feature type="chain" id="PRO_5036827505" evidence="2">
    <location>
        <begin position="19"/>
        <end position="234"/>
    </location>
</feature>
<feature type="compositionally biased region" description="Basic and acidic residues" evidence="1">
    <location>
        <begin position="195"/>
        <end position="209"/>
    </location>
</feature>
<protein>
    <submittedName>
        <fullName evidence="4">Uncharacterized protein</fullName>
    </submittedName>
</protein>
<name>A0A915NQ35_9BILA</name>
<organism evidence="3 4">
    <name type="scientific">Meloidogyne floridensis</name>
    <dbReference type="NCBI Taxonomy" id="298350"/>
    <lineage>
        <taxon>Eukaryota</taxon>
        <taxon>Metazoa</taxon>
        <taxon>Ecdysozoa</taxon>
        <taxon>Nematoda</taxon>
        <taxon>Chromadorea</taxon>
        <taxon>Rhabditida</taxon>
        <taxon>Tylenchina</taxon>
        <taxon>Tylenchomorpha</taxon>
        <taxon>Tylenchoidea</taxon>
        <taxon>Meloidogynidae</taxon>
        <taxon>Meloidogyninae</taxon>
        <taxon>Meloidogyne</taxon>
    </lineage>
</organism>
<evidence type="ECO:0000313" key="3">
    <source>
        <dbReference type="Proteomes" id="UP000887560"/>
    </source>
</evidence>
<proteinExistence type="predicted"/>
<keyword evidence="3" id="KW-1185">Reference proteome</keyword>
<feature type="region of interest" description="Disordered" evidence="1">
    <location>
        <begin position="145"/>
        <end position="209"/>
    </location>
</feature>
<accession>A0A915NQ35</accession>
<dbReference type="Proteomes" id="UP000887560">
    <property type="component" value="Unplaced"/>
</dbReference>
<dbReference type="WBParaSite" id="scf7180000419362.g3696">
    <property type="protein sequence ID" value="scf7180000419362.g3696"/>
    <property type="gene ID" value="scf7180000419362.g3696"/>
</dbReference>
<reference evidence="4" key="1">
    <citation type="submission" date="2022-11" db="UniProtKB">
        <authorList>
            <consortium name="WormBaseParasite"/>
        </authorList>
    </citation>
    <scope>IDENTIFICATION</scope>
</reference>
<feature type="compositionally biased region" description="Low complexity" evidence="1">
    <location>
        <begin position="86"/>
        <end position="101"/>
    </location>
</feature>
<feature type="compositionally biased region" description="Basic residues" evidence="1">
    <location>
        <begin position="102"/>
        <end position="113"/>
    </location>
</feature>
<evidence type="ECO:0000256" key="1">
    <source>
        <dbReference type="SAM" id="MobiDB-lite"/>
    </source>
</evidence>
<dbReference type="AlphaFoldDB" id="A0A915NQ35"/>
<sequence length="234" mass="26458">MGLGVALVVAALFPLFEALAIFSPRRESTVNENRKRTGIIGLRGLALPTRSIDVNPLCLGLRTRREAIMGTVSIVVREAAVEIAGRNRSGSRSRSSSWRSNSPHKNKKSKKQRSLSGSPLDTGRMELRSFSKNLAREKYLKAKNEERQQIYYPSSKKKRHRRSSSSSTFSSAPSHKSSHNDDSPKSPSPTIIMNEDLREEEKLKEKEEKEEIFDENIELIYEDYNYAFKVAGEI</sequence>
<evidence type="ECO:0000313" key="4">
    <source>
        <dbReference type="WBParaSite" id="scf7180000419362.g3696"/>
    </source>
</evidence>
<keyword evidence="2" id="KW-0732">Signal</keyword>
<evidence type="ECO:0000256" key="2">
    <source>
        <dbReference type="SAM" id="SignalP"/>
    </source>
</evidence>